<evidence type="ECO:0000313" key="9">
    <source>
        <dbReference type="Proteomes" id="UP000000377"/>
    </source>
</evidence>
<keyword evidence="9" id="KW-1185">Reference proteome</keyword>
<dbReference type="GO" id="GO:0008299">
    <property type="term" value="P:isoprenoid biosynthetic process"/>
    <property type="evidence" value="ECO:0007669"/>
    <property type="project" value="InterPro"/>
</dbReference>
<evidence type="ECO:0000256" key="2">
    <source>
        <dbReference type="ARBA" id="ARBA00006706"/>
    </source>
</evidence>
<dbReference type="eggNOG" id="COG0142">
    <property type="taxonomic scope" value="Bacteria"/>
</dbReference>
<comment type="similarity">
    <text evidence="2 6">Belongs to the FPP/GGPP synthase family.</text>
</comment>
<dbReference type="PATRIC" id="fig|749414.3.peg.6058"/>
<dbReference type="STRING" id="749414.SBI_05875"/>
<evidence type="ECO:0000256" key="5">
    <source>
        <dbReference type="ARBA" id="ARBA00022842"/>
    </source>
</evidence>
<dbReference type="PANTHER" id="PTHR12001">
    <property type="entry name" value="GERANYLGERANYL PYROPHOSPHATE SYNTHASE"/>
    <property type="match status" value="1"/>
</dbReference>
<feature type="compositionally biased region" description="Low complexity" evidence="7">
    <location>
        <begin position="349"/>
        <end position="370"/>
    </location>
</feature>
<dbReference type="Pfam" id="PF00348">
    <property type="entry name" value="polyprenyl_synt"/>
    <property type="match status" value="1"/>
</dbReference>
<evidence type="ECO:0000256" key="6">
    <source>
        <dbReference type="RuleBase" id="RU004466"/>
    </source>
</evidence>
<dbReference type="InterPro" id="IPR000092">
    <property type="entry name" value="Polyprenyl_synt"/>
</dbReference>
<dbReference type="GO" id="GO:0046872">
    <property type="term" value="F:metal ion binding"/>
    <property type="evidence" value="ECO:0007669"/>
    <property type="project" value="UniProtKB-KW"/>
</dbReference>
<keyword evidence="5" id="KW-0460">Magnesium</keyword>
<sequence>MTLLEPMGLSLRDRTVEAGVRAGLAAVEAGLLEATKSDVPFITEAAQHLVRAGAKRLRPLLVLLAARFGDPDAPGVVPSAVVVELTHLATLYHDDVLDDADARRRTPATDANWDNSVAVLTGDFLFARASHLLADLGPEAVRIQADAFRQQVTGQILETAGPSGDRDPIEHYLEVLAGRAGSLIAVSGRLGALASGAGREVAGVLARYGERLGVACRLAEDVLDIAEAGGAGGVPRGHPGAALREGFATLPVLYLRARAEATGSPEDRELCELLTTELTNKTDETRYAEALRRFRAHPALEQARVAADRYAEEARAALAPLPACAARRALEDLCEVVTRDRPAVPPASPSSSPSPSSPVSAPAASPLVAAEQRLPEAAQP</sequence>
<evidence type="ECO:0000313" key="8">
    <source>
        <dbReference type="EMBL" id="ADI08995.1"/>
    </source>
</evidence>
<keyword evidence="4" id="KW-0479">Metal-binding</keyword>
<organism evidence="8 9">
    <name type="scientific">Streptomyces bingchenggensis (strain BCW-1)</name>
    <dbReference type="NCBI Taxonomy" id="749414"/>
    <lineage>
        <taxon>Bacteria</taxon>
        <taxon>Bacillati</taxon>
        <taxon>Actinomycetota</taxon>
        <taxon>Actinomycetes</taxon>
        <taxon>Kitasatosporales</taxon>
        <taxon>Streptomycetaceae</taxon>
        <taxon>Streptomyces</taxon>
    </lineage>
</organism>
<dbReference type="KEGG" id="sbh:SBI_05875"/>
<proteinExistence type="inferred from homology"/>
<name>D7CG91_STRBB</name>
<gene>
    <name evidence="8" type="ordered locus">SBI_05875</name>
</gene>
<protein>
    <submittedName>
        <fullName evidence="8">Putative polyprenyl diphosphate synthase</fullName>
    </submittedName>
</protein>
<evidence type="ECO:0000256" key="3">
    <source>
        <dbReference type="ARBA" id="ARBA00022679"/>
    </source>
</evidence>
<evidence type="ECO:0000256" key="4">
    <source>
        <dbReference type="ARBA" id="ARBA00022723"/>
    </source>
</evidence>
<reference evidence="8 9" key="1">
    <citation type="journal article" date="2010" name="J. Bacteriol.">
        <title>Genome sequence of the milbemycin-producing bacterium Streptomyces bingchenggensis.</title>
        <authorList>
            <person name="Wang X.J."/>
            <person name="Yan Y.J."/>
            <person name="Zhang B."/>
            <person name="An J."/>
            <person name="Wang J.J."/>
            <person name="Tian J."/>
            <person name="Jiang L."/>
            <person name="Chen Y.H."/>
            <person name="Huang S.X."/>
            <person name="Yin M."/>
            <person name="Zhang J."/>
            <person name="Gao A.L."/>
            <person name="Liu C.X."/>
            <person name="Zhu Z.X."/>
            <person name="Xiang W.S."/>
        </authorList>
    </citation>
    <scope>NUCLEOTIDE SEQUENCE [LARGE SCALE GENOMIC DNA]</scope>
    <source>
        <strain evidence="8 9">BCW-1</strain>
    </source>
</reference>
<dbReference type="SUPFAM" id="SSF48576">
    <property type="entry name" value="Terpenoid synthases"/>
    <property type="match status" value="1"/>
</dbReference>
<dbReference type="GO" id="GO:0004659">
    <property type="term" value="F:prenyltransferase activity"/>
    <property type="evidence" value="ECO:0007669"/>
    <property type="project" value="InterPro"/>
</dbReference>
<dbReference type="CDD" id="cd00867">
    <property type="entry name" value="Trans_IPPS"/>
    <property type="match status" value="1"/>
</dbReference>
<dbReference type="PANTHER" id="PTHR12001:SF69">
    <property type="entry name" value="ALL TRANS-POLYPRENYL-DIPHOSPHATE SYNTHASE PDSS1"/>
    <property type="match status" value="1"/>
</dbReference>
<dbReference type="Proteomes" id="UP000000377">
    <property type="component" value="Chromosome"/>
</dbReference>
<comment type="cofactor">
    <cofactor evidence="1">
        <name>Mg(2+)</name>
        <dbReference type="ChEBI" id="CHEBI:18420"/>
    </cofactor>
</comment>
<dbReference type="EMBL" id="CP002047">
    <property type="protein sequence ID" value="ADI08995.1"/>
    <property type="molecule type" value="Genomic_DNA"/>
</dbReference>
<dbReference type="AlphaFoldDB" id="D7CG91"/>
<keyword evidence="3 6" id="KW-0808">Transferase</keyword>
<dbReference type="HOGENOM" id="CLU_014015_2_3_11"/>
<dbReference type="RefSeq" id="WP_014178457.1">
    <property type="nucleotide sequence ID" value="NC_016582.1"/>
</dbReference>
<accession>D7CG91</accession>
<feature type="region of interest" description="Disordered" evidence="7">
    <location>
        <begin position="341"/>
        <end position="380"/>
    </location>
</feature>
<dbReference type="InterPro" id="IPR008949">
    <property type="entry name" value="Isoprenoid_synthase_dom_sf"/>
</dbReference>
<evidence type="ECO:0000256" key="7">
    <source>
        <dbReference type="SAM" id="MobiDB-lite"/>
    </source>
</evidence>
<dbReference type="Gene3D" id="1.10.600.10">
    <property type="entry name" value="Farnesyl Diphosphate Synthase"/>
    <property type="match status" value="1"/>
</dbReference>
<evidence type="ECO:0000256" key="1">
    <source>
        <dbReference type="ARBA" id="ARBA00001946"/>
    </source>
</evidence>